<protein>
    <submittedName>
        <fullName evidence="1">Uncharacterized protein</fullName>
    </submittedName>
</protein>
<dbReference type="AlphaFoldDB" id="A0A314YNY8"/>
<proteinExistence type="predicted"/>
<keyword evidence="2" id="KW-1185">Reference proteome</keyword>
<dbReference type="EMBL" id="PJQY01000857">
    <property type="protein sequence ID" value="PQQ07439.1"/>
    <property type="molecule type" value="Genomic_DNA"/>
</dbReference>
<dbReference type="OrthoDB" id="10608005at2759"/>
<gene>
    <name evidence="1" type="ORF">Pyn_01578</name>
</gene>
<comment type="caution">
    <text evidence="1">The sequence shown here is derived from an EMBL/GenBank/DDBJ whole genome shotgun (WGS) entry which is preliminary data.</text>
</comment>
<name>A0A314YNY8_PRUYE</name>
<accession>A0A314YNY8</accession>
<sequence length="120" mass="13044">MAERVQVAAGTVLHDDAREMRGFELGVECRQERVVEHLEDFSLHLGSVDLLLQRQSLLVDDFHGVKARGRRRRLAILIGRTRTGASEGAEVDGADVAGTDAAEEAEVAESGGGFLERMAE</sequence>
<evidence type="ECO:0000313" key="2">
    <source>
        <dbReference type="Proteomes" id="UP000250321"/>
    </source>
</evidence>
<dbReference type="Proteomes" id="UP000250321">
    <property type="component" value="Unassembled WGS sequence"/>
</dbReference>
<reference evidence="1 2" key="1">
    <citation type="submission" date="2018-02" db="EMBL/GenBank/DDBJ databases">
        <title>Draft genome of wild Prunus yedoensis var. nudiflora.</title>
        <authorList>
            <person name="Baek S."/>
            <person name="Kim J.-H."/>
            <person name="Choi K."/>
            <person name="Kim G.-B."/>
            <person name="Cho A."/>
            <person name="Jang H."/>
            <person name="Shin C.-H."/>
            <person name="Yu H.-J."/>
            <person name="Mun J.-H."/>
        </authorList>
    </citation>
    <scope>NUCLEOTIDE SEQUENCE [LARGE SCALE GENOMIC DNA]</scope>
    <source>
        <strain evidence="2">cv. Jeju island</strain>
        <tissue evidence="1">Leaf</tissue>
    </source>
</reference>
<organism evidence="1 2">
    <name type="scientific">Prunus yedoensis var. nudiflora</name>
    <dbReference type="NCBI Taxonomy" id="2094558"/>
    <lineage>
        <taxon>Eukaryota</taxon>
        <taxon>Viridiplantae</taxon>
        <taxon>Streptophyta</taxon>
        <taxon>Embryophyta</taxon>
        <taxon>Tracheophyta</taxon>
        <taxon>Spermatophyta</taxon>
        <taxon>Magnoliopsida</taxon>
        <taxon>eudicotyledons</taxon>
        <taxon>Gunneridae</taxon>
        <taxon>Pentapetalae</taxon>
        <taxon>rosids</taxon>
        <taxon>fabids</taxon>
        <taxon>Rosales</taxon>
        <taxon>Rosaceae</taxon>
        <taxon>Amygdaloideae</taxon>
        <taxon>Amygdaleae</taxon>
        <taxon>Prunus</taxon>
    </lineage>
</organism>
<evidence type="ECO:0000313" key="1">
    <source>
        <dbReference type="EMBL" id="PQQ07439.1"/>
    </source>
</evidence>